<keyword evidence="1" id="KW-1133">Transmembrane helix</keyword>
<organism evidence="2">
    <name type="scientific">marine sediment metagenome</name>
    <dbReference type="NCBI Taxonomy" id="412755"/>
    <lineage>
        <taxon>unclassified sequences</taxon>
        <taxon>metagenomes</taxon>
        <taxon>ecological metagenomes</taxon>
    </lineage>
</organism>
<dbReference type="EMBL" id="BARS01022280">
    <property type="protein sequence ID" value="GAG12849.1"/>
    <property type="molecule type" value="Genomic_DNA"/>
</dbReference>
<evidence type="ECO:0000313" key="2">
    <source>
        <dbReference type="EMBL" id="GAG12849.1"/>
    </source>
</evidence>
<sequence>KLEDDDEITFVMFSKNGLRAVFATGVSGSIVCSPVVIVGNHRATIVQMVDRIRRALS</sequence>
<proteinExistence type="predicted"/>
<gene>
    <name evidence="2" type="ORF">S01H1_35647</name>
</gene>
<name>X0V3X6_9ZZZZ</name>
<protein>
    <submittedName>
        <fullName evidence="2">Uncharacterized protein</fullName>
    </submittedName>
</protein>
<feature type="transmembrane region" description="Helical" evidence="1">
    <location>
        <begin position="20"/>
        <end position="38"/>
    </location>
</feature>
<keyword evidence="1" id="KW-0812">Transmembrane</keyword>
<comment type="caution">
    <text evidence="2">The sequence shown here is derived from an EMBL/GenBank/DDBJ whole genome shotgun (WGS) entry which is preliminary data.</text>
</comment>
<reference evidence="2" key="1">
    <citation type="journal article" date="2014" name="Front. Microbiol.">
        <title>High frequency of phylogenetically diverse reductive dehalogenase-homologous genes in deep subseafloor sedimentary metagenomes.</title>
        <authorList>
            <person name="Kawai M."/>
            <person name="Futagami T."/>
            <person name="Toyoda A."/>
            <person name="Takaki Y."/>
            <person name="Nishi S."/>
            <person name="Hori S."/>
            <person name="Arai W."/>
            <person name="Tsubouchi T."/>
            <person name="Morono Y."/>
            <person name="Uchiyama I."/>
            <person name="Ito T."/>
            <person name="Fujiyama A."/>
            <person name="Inagaki F."/>
            <person name="Takami H."/>
        </authorList>
    </citation>
    <scope>NUCLEOTIDE SEQUENCE</scope>
    <source>
        <strain evidence="2">Expedition CK06-06</strain>
    </source>
</reference>
<dbReference type="AlphaFoldDB" id="X0V3X6"/>
<feature type="non-terminal residue" evidence="2">
    <location>
        <position position="1"/>
    </location>
</feature>
<accession>X0V3X6</accession>
<evidence type="ECO:0000256" key="1">
    <source>
        <dbReference type="SAM" id="Phobius"/>
    </source>
</evidence>
<keyword evidence="1" id="KW-0472">Membrane</keyword>